<gene>
    <name evidence="1" type="ORF">ACFSOY_00340</name>
</gene>
<accession>A0ABW4ZST9</accession>
<evidence type="ECO:0000313" key="1">
    <source>
        <dbReference type="EMBL" id="MFD2168466.1"/>
    </source>
</evidence>
<name>A0ABW4ZST9_9BACL</name>
<dbReference type="Proteomes" id="UP001597343">
    <property type="component" value="Unassembled WGS sequence"/>
</dbReference>
<dbReference type="EMBL" id="JBHUIO010000002">
    <property type="protein sequence ID" value="MFD2168466.1"/>
    <property type="molecule type" value="Genomic_DNA"/>
</dbReference>
<reference evidence="2" key="1">
    <citation type="journal article" date="2019" name="Int. J. Syst. Evol. Microbiol.">
        <title>The Global Catalogue of Microorganisms (GCM) 10K type strain sequencing project: providing services to taxonomists for standard genome sequencing and annotation.</title>
        <authorList>
            <consortium name="The Broad Institute Genomics Platform"/>
            <consortium name="The Broad Institute Genome Sequencing Center for Infectious Disease"/>
            <person name="Wu L."/>
            <person name="Ma J."/>
        </authorList>
    </citation>
    <scope>NUCLEOTIDE SEQUENCE [LARGE SCALE GENOMIC DNA]</scope>
    <source>
        <strain evidence="2">CGMCC 1.13574</strain>
    </source>
</reference>
<organism evidence="1 2">
    <name type="scientific">Tumebacillus lipolyticus</name>
    <dbReference type="NCBI Taxonomy" id="1280370"/>
    <lineage>
        <taxon>Bacteria</taxon>
        <taxon>Bacillati</taxon>
        <taxon>Bacillota</taxon>
        <taxon>Bacilli</taxon>
        <taxon>Bacillales</taxon>
        <taxon>Alicyclobacillaceae</taxon>
        <taxon>Tumebacillus</taxon>
    </lineage>
</organism>
<keyword evidence="2" id="KW-1185">Reference proteome</keyword>
<protein>
    <submittedName>
        <fullName evidence="1">Uncharacterized protein</fullName>
    </submittedName>
</protein>
<proteinExistence type="predicted"/>
<dbReference type="RefSeq" id="WP_386043208.1">
    <property type="nucleotide sequence ID" value="NZ_JBHUIO010000002.1"/>
</dbReference>
<comment type="caution">
    <text evidence="1">The sequence shown here is derived from an EMBL/GenBank/DDBJ whole genome shotgun (WGS) entry which is preliminary data.</text>
</comment>
<sequence length="203" mass="22659">MAGKWSQTAVHGGYSYLIPGDNRDSFFTRDPNGNSQFVWAQNVNSGYDTWKIKLGYVNKYWDSYGEEYDLITSGRNYKPAMAYDAQKNMWLFWELSEASGVKLVYQKRQQNYYDYEAIYSPIVLEPSGAANPALMNTADKGLVLAYEKGTEIVVRTIVNGQIGPKATVAYGKSPILSQDASGTVWMAWIATNGATVFAPLNLN</sequence>
<evidence type="ECO:0000313" key="2">
    <source>
        <dbReference type="Proteomes" id="UP001597343"/>
    </source>
</evidence>